<sequence length="37" mass="4379">MGKEMKKKEESLILINPVFELQQKLFIIFLCNSQQPL</sequence>
<dbReference type="Proteomes" id="UP000607653">
    <property type="component" value="Unassembled WGS sequence"/>
</dbReference>
<keyword evidence="2" id="KW-1185">Reference proteome</keyword>
<name>A0A822XTC3_NELNU</name>
<dbReference type="AlphaFoldDB" id="A0A822XTC3"/>
<gene>
    <name evidence="1" type="ORF">HUJ06_026328</name>
</gene>
<accession>A0A822XTC3</accession>
<evidence type="ECO:0000313" key="2">
    <source>
        <dbReference type="Proteomes" id="UP000607653"/>
    </source>
</evidence>
<reference evidence="1 2" key="1">
    <citation type="journal article" date="2020" name="Mol. Biol. Evol.">
        <title>Distinct Expression and Methylation Patterns for Genes with Different Fates following a Single Whole-Genome Duplication in Flowering Plants.</title>
        <authorList>
            <person name="Shi T."/>
            <person name="Rahmani R.S."/>
            <person name="Gugger P.F."/>
            <person name="Wang M."/>
            <person name="Li H."/>
            <person name="Zhang Y."/>
            <person name="Li Z."/>
            <person name="Wang Q."/>
            <person name="Van de Peer Y."/>
            <person name="Marchal K."/>
            <person name="Chen J."/>
        </authorList>
    </citation>
    <scope>NUCLEOTIDE SEQUENCE [LARGE SCALE GENOMIC DNA]</scope>
    <source>
        <tissue evidence="1">Leaf</tissue>
    </source>
</reference>
<comment type="caution">
    <text evidence="1">The sequence shown here is derived from an EMBL/GenBank/DDBJ whole genome shotgun (WGS) entry which is preliminary data.</text>
</comment>
<organism evidence="1 2">
    <name type="scientific">Nelumbo nucifera</name>
    <name type="common">Sacred lotus</name>
    <dbReference type="NCBI Taxonomy" id="4432"/>
    <lineage>
        <taxon>Eukaryota</taxon>
        <taxon>Viridiplantae</taxon>
        <taxon>Streptophyta</taxon>
        <taxon>Embryophyta</taxon>
        <taxon>Tracheophyta</taxon>
        <taxon>Spermatophyta</taxon>
        <taxon>Magnoliopsida</taxon>
        <taxon>Proteales</taxon>
        <taxon>Nelumbonaceae</taxon>
        <taxon>Nelumbo</taxon>
    </lineage>
</organism>
<protein>
    <submittedName>
        <fullName evidence="1">Uncharacterized protein</fullName>
    </submittedName>
</protein>
<evidence type="ECO:0000313" key="1">
    <source>
        <dbReference type="EMBL" id="DAD24864.1"/>
    </source>
</evidence>
<dbReference type="EMBL" id="DUZY01000001">
    <property type="protein sequence ID" value="DAD24864.1"/>
    <property type="molecule type" value="Genomic_DNA"/>
</dbReference>
<proteinExistence type="predicted"/>